<feature type="transmembrane region" description="Helical" evidence="1">
    <location>
        <begin position="31"/>
        <end position="51"/>
    </location>
</feature>
<protein>
    <submittedName>
        <fullName evidence="2">Uncharacterized protein</fullName>
    </submittedName>
</protein>
<organism evidence="2 3">
    <name type="scientific">Chryseomicrobium palamuruense</name>
    <dbReference type="NCBI Taxonomy" id="682973"/>
    <lineage>
        <taxon>Bacteria</taxon>
        <taxon>Bacillati</taxon>
        <taxon>Bacillota</taxon>
        <taxon>Bacilli</taxon>
        <taxon>Bacillales</taxon>
        <taxon>Caryophanaceae</taxon>
        <taxon>Chryseomicrobium</taxon>
    </lineage>
</organism>
<keyword evidence="1" id="KW-1133">Transmembrane helix</keyword>
<reference evidence="3" key="1">
    <citation type="journal article" date="2019" name="Int. J. Syst. Evol. Microbiol.">
        <title>The Global Catalogue of Microorganisms (GCM) 10K type strain sequencing project: providing services to taxonomists for standard genome sequencing and annotation.</title>
        <authorList>
            <consortium name="The Broad Institute Genomics Platform"/>
            <consortium name="The Broad Institute Genome Sequencing Center for Infectious Disease"/>
            <person name="Wu L."/>
            <person name="Ma J."/>
        </authorList>
    </citation>
    <scope>NUCLEOTIDE SEQUENCE [LARGE SCALE GENOMIC DNA]</scope>
    <source>
        <strain evidence="3">CCUG 50353</strain>
    </source>
</reference>
<accession>A0ABV8UUH9</accession>
<dbReference type="RefSeq" id="WP_378140442.1">
    <property type="nucleotide sequence ID" value="NZ_JBHSEF010000010.1"/>
</dbReference>
<keyword evidence="1" id="KW-0472">Membrane</keyword>
<feature type="transmembrane region" description="Helical" evidence="1">
    <location>
        <begin position="58"/>
        <end position="80"/>
    </location>
</feature>
<feature type="transmembrane region" description="Helical" evidence="1">
    <location>
        <begin position="100"/>
        <end position="128"/>
    </location>
</feature>
<evidence type="ECO:0000313" key="2">
    <source>
        <dbReference type="EMBL" id="MFC4354226.1"/>
    </source>
</evidence>
<sequence length="134" mass="14379">MAFILFLHVGITAYCLKQFFTMRDQTGFHLGMNIAMLTGGFFGLMTGIVFIDYFPFHFVLLTMVAAVAGAFTGAVTGLFYDIQTALSGVSNGFMMGLMGPMIGSAAGGFLMLPVMLEIVYLFLTVLALTSVAKS</sequence>
<evidence type="ECO:0000256" key="1">
    <source>
        <dbReference type="SAM" id="Phobius"/>
    </source>
</evidence>
<evidence type="ECO:0000313" key="3">
    <source>
        <dbReference type="Proteomes" id="UP001595733"/>
    </source>
</evidence>
<dbReference type="Proteomes" id="UP001595733">
    <property type="component" value="Unassembled WGS sequence"/>
</dbReference>
<dbReference type="EMBL" id="JBHSEF010000010">
    <property type="protein sequence ID" value="MFC4354226.1"/>
    <property type="molecule type" value="Genomic_DNA"/>
</dbReference>
<gene>
    <name evidence="2" type="ORF">ACFO0S_03955</name>
</gene>
<name>A0ABV8UUH9_9BACL</name>
<comment type="caution">
    <text evidence="2">The sequence shown here is derived from an EMBL/GenBank/DDBJ whole genome shotgun (WGS) entry which is preliminary data.</text>
</comment>
<keyword evidence="3" id="KW-1185">Reference proteome</keyword>
<keyword evidence="1" id="KW-0812">Transmembrane</keyword>
<proteinExistence type="predicted"/>